<keyword evidence="1" id="KW-0732">Signal</keyword>
<evidence type="ECO:0000313" key="2">
    <source>
        <dbReference type="EMBL" id="PVI02847.1"/>
    </source>
</evidence>
<sequence>MHFSTSTVLSTLAVAGTVAASNLHHGHAQFHAKRDVEKRQYENVDWAKALKDVDWSTVKYDGGANSAAPTPAPAAPAAKEPEVKVAAAAAPTTSAAAKPASSSAPAPKASDVKSVVGGVASALTDLAAWAKLGIKENSGLNAKASGANMWLGSDGKYKATFTNDGDKAVAILCWNAQGMWVNAHKPEIFVNLKGGESVTVSIPYQKSGGCGAALPDSTLFMGLLNESILEFTTGDNEKGCFDISREINMKGVVMTSKGSRCTSGVANGKNACVFVCHAGQSCEAAGSYAIAGADAQKGDCMVGKASDGGSSGGCQFGANGEHMQVTIASHRNWPAVEGKLY</sequence>
<dbReference type="AlphaFoldDB" id="A0A2V1DXD6"/>
<evidence type="ECO:0000313" key="3">
    <source>
        <dbReference type="Proteomes" id="UP000244855"/>
    </source>
</evidence>
<dbReference type="STRING" id="97972.A0A2V1DXD6"/>
<accession>A0A2V1DXD6</accession>
<protein>
    <submittedName>
        <fullName evidence="2">Uncharacterized protein</fullName>
    </submittedName>
</protein>
<dbReference type="OrthoDB" id="5320938at2759"/>
<gene>
    <name evidence="2" type="ORF">DM02DRAFT_612644</name>
</gene>
<dbReference type="Proteomes" id="UP000244855">
    <property type="component" value="Unassembled WGS sequence"/>
</dbReference>
<feature type="chain" id="PRO_5016063987" evidence="1">
    <location>
        <begin position="21"/>
        <end position="341"/>
    </location>
</feature>
<dbReference type="EMBL" id="KZ805338">
    <property type="protein sequence ID" value="PVI02847.1"/>
    <property type="molecule type" value="Genomic_DNA"/>
</dbReference>
<reference evidence="2 3" key="1">
    <citation type="journal article" date="2018" name="Sci. Rep.">
        <title>Comparative genomics provides insights into the lifestyle and reveals functional heterogeneity of dark septate endophytic fungi.</title>
        <authorList>
            <person name="Knapp D.G."/>
            <person name="Nemeth J.B."/>
            <person name="Barry K."/>
            <person name="Hainaut M."/>
            <person name="Henrissat B."/>
            <person name="Johnson J."/>
            <person name="Kuo A."/>
            <person name="Lim J.H.P."/>
            <person name="Lipzen A."/>
            <person name="Nolan M."/>
            <person name="Ohm R.A."/>
            <person name="Tamas L."/>
            <person name="Grigoriev I.V."/>
            <person name="Spatafora J.W."/>
            <person name="Nagy L.G."/>
            <person name="Kovacs G.M."/>
        </authorList>
    </citation>
    <scope>NUCLEOTIDE SEQUENCE [LARGE SCALE GENOMIC DNA]</scope>
    <source>
        <strain evidence="2 3">DSE2036</strain>
    </source>
</reference>
<evidence type="ECO:0000256" key="1">
    <source>
        <dbReference type="SAM" id="SignalP"/>
    </source>
</evidence>
<feature type="signal peptide" evidence="1">
    <location>
        <begin position="1"/>
        <end position="20"/>
    </location>
</feature>
<proteinExistence type="predicted"/>
<name>A0A2V1DXD6_9PLEO</name>
<organism evidence="2 3">
    <name type="scientific">Periconia macrospinosa</name>
    <dbReference type="NCBI Taxonomy" id="97972"/>
    <lineage>
        <taxon>Eukaryota</taxon>
        <taxon>Fungi</taxon>
        <taxon>Dikarya</taxon>
        <taxon>Ascomycota</taxon>
        <taxon>Pezizomycotina</taxon>
        <taxon>Dothideomycetes</taxon>
        <taxon>Pleosporomycetidae</taxon>
        <taxon>Pleosporales</taxon>
        <taxon>Massarineae</taxon>
        <taxon>Periconiaceae</taxon>
        <taxon>Periconia</taxon>
    </lineage>
</organism>
<keyword evidence="3" id="KW-1185">Reference proteome</keyword>